<feature type="domain" description="DUF5683" evidence="1">
    <location>
        <begin position="19"/>
        <end position="89"/>
    </location>
</feature>
<proteinExistence type="predicted"/>
<gene>
    <name evidence="2" type="ORF">METZ01_LOCUS265532</name>
</gene>
<sequence>MMAQDSSSVVIIEEPSINYPGKPLIMSLALPGAGQYYNNSPMWKTASFLGVELGSIVAWDYFTKKAKTLRKEYWSFADSNWDLYTWYNFAVYGPSDKPDHNGRFHTDNDFRAMSNYEGTHHLLLHL</sequence>
<accession>A0A382JLQ0</accession>
<evidence type="ECO:0000259" key="1">
    <source>
        <dbReference type="Pfam" id="PF18935"/>
    </source>
</evidence>
<dbReference type="EMBL" id="UINC01074965">
    <property type="protein sequence ID" value="SVC12678.1"/>
    <property type="molecule type" value="Genomic_DNA"/>
</dbReference>
<organism evidence="2">
    <name type="scientific">marine metagenome</name>
    <dbReference type="NCBI Taxonomy" id="408172"/>
    <lineage>
        <taxon>unclassified sequences</taxon>
        <taxon>metagenomes</taxon>
        <taxon>ecological metagenomes</taxon>
    </lineage>
</organism>
<dbReference type="InterPro" id="IPR043738">
    <property type="entry name" value="DUF5683"/>
</dbReference>
<dbReference type="AlphaFoldDB" id="A0A382JLQ0"/>
<reference evidence="2" key="1">
    <citation type="submission" date="2018-05" db="EMBL/GenBank/DDBJ databases">
        <authorList>
            <person name="Lanie J.A."/>
            <person name="Ng W.-L."/>
            <person name="Kazmierczak K.M."/>
            <person name="Andrzejewski T.M."/>
            <person name="Davidsen T.M."/>
            <person name="Wayne K.J."/>
            <person name="Tettelin H."/>
            <person name="Glass J.I."/>
            <person name="Rusch D."/>
            <person name="Podicherti R."/>
            <person name="Tsui H.-C.T."/>
            <person name="Winkler M.E."/>
        </authorList>
    </citation>
    <scope>NUCLEOTIDE SEQUENCE</scope>
</reference>
<feature type="non-terminal residue" evidence="2">
    <location>
        <position position="126"/>
    </location>
</feature>
<evidence type="ECO:0000313" key="2">
    <source>
        <dbReference type="EMBL" id="SVC12678.1"/>
    </source>
</evidence>
<protein>
    <recommendedName>
        <fullName evidence="1">DUF5683 domain-containing protein</fullName>
    </recommendedName>
</protein>
<name>A0A382JLQ0_9ZZZZ</name>
<dbReference type="Pfam" id="PF18935">
    <property type="entry name" value="DUF5683"/>
    <property type="match status" value="1"/>
</dbReference>